<feature type="compositionally biased region" description="Acidic residues" evidence="1">
    <location>
        <begin position="1"/>
        <end position="12"/>
    </location>
</feature>
<sequence>MKSEVTQEEAFEAVERKNREGSNPTAGDIADELGAPPPEVLNVLGDLRDVDKVRKSEPENGDLIWFVRGQSKDSEEDDHGN</sequence>
<reference evidence="2 3" key="1">
    <citation type="journal article" date="2014" name="PLoS Genet.">
        <title>Phylogenetically driven sequencing of extremely halophilic archaea reveals strategies for static and dynamic osmo-response.</title>
        <authorList>
            <person name="Becker E.A."/>
            <person name="Seitzer P.M."/>
            <person name="Tritt A."/>
            <person name="Larsen D."/>
            <person name="Krusor M."/>
            <person name="Yao A.I."/>
            <person name="Wu D."/>
            <person name="Madern D."/>
            <person name="Eisen J.A."/>
            <person name="Darling A.E."/>
            <person name="Facciotti M.T."/>
        </authorList>
    </citation>
    <scope>NUCLEOTIDE SEQUENCE [LARGE SCALE GENOMIC DNA]</scope>
    <source>
        <strain evidence="2 3">DSM 8989</strain>
    </source>
</reference>
<evidence type="ECO:0000313" key="3">
    <source>
        <dbReference type="Proteomes" id="UP000011625"/>
    </source>
</evidence>
<protein>
    <recommendedName>
        <fullName evidence="4">HTH marR-type domain-containing protein</fullName>
    </recommendedName>
</protein>
<keyword evidence="3" id="KW-1185">Reference proteome</keyword>
<evidence type="ECO:0000256" key="1">
    <source>
        <dbReference type="SAM" id="MobiDB-lite"/>
    </source>
</evidence>
<feature type="region of interest" description="Disordered" evidence="1">
    <location>
        <begin position="54"/>
        <end position="81"/>
    </location>
</feature>
<dbReference type="AlphaFoldDB" id="M0MSX0"/>
<dbReference type="EMBL" id="AOME01000092">
    <property type="protein sequence ID" value="EMA48443.1"/>
    <property type="molecule type" value="Genomic_DNA"/>
</dbReference>
<proteinExistence type="predicted"/>
<evidence type="ECO:0000313" key="2">
    <source>
        <dbReference type="EMBL" id="EMA48443.1"/>
    </source>
</evidence>
<name>M0MSX0_9EURY</name>
<gene>
    <name evidence="2" type="ORF">C450_19906</name>
</gene>
<dbReference type="RefSeq" id="WP_005046600.1">
    <property type="nucleotide sequence ID" value="NZ_AOME01000092.1"/>
</dbReference>
<accession>M0MSX0</accession>
<organism evidence="2 3">
    <name type="scientific">Halococcus salifodinae DSM 8989</name>
    <dbReference type="NCBI Taxonomy" id="1227456"/>
    <lineage>
        <taxon>Archaea</taxon>
        <taxon>Methanobacteriati</taxon>
        <taxon>Methanobacteriota</taxon>
        <taxon>Stenosarchaea group</taxon>
        <taxon>Halobacteria</taxon>
        <taxon>Halobacteriales</taxon>
        <taxon>Halococcaceae</taxon>
        <taxon>Halococcus</taxon>
    </lineage>
</organism>
<evidence type="ECO:0008006" key="4">
    <source>
        <dbReference type="Google" id="ProtNLM"/>
    </source>
</evidence>
<dbReference type="Proteomes" id="UP000011625">
    <property type="component" value="Unassembled WGS sequence"/>
</dbReference>
<comment type="caution">
    <text evidence="2">The sequence shown here is derived from an EMBL/GenBank/DDBJ whole genome shotgun (WGS) entry which is preliminary data.</text>
</comment>
<feature type="region of interest" description="Disordered" evidence="1">
    <location>
        <begin position="1"/>
        <end position="37"/>
    </location>
</feature>